<accession>A0AA96FCI2</accession>
<evidence type="ECO:0000256" key="3">
    <source>
        <dbReference type="ARBA" id="ARBA00022630"/>
    </source>
</evidence>
<evidence type="ECO:0000259" key="7">
    <source>
        <dbReference type="Pfam" id="PF05199"/>
    </source>
</evidence>
<comment type="cofactor">
    <cofactor evidence="1">
        <name>FAD</name>
        <dbReference type="ChEBI" id="CHEBI:57692"/>
    </cofactor>
</comment>
<dbReference type="GO" id="GO:0016614">
    <property type="term" value="F:oxidoreductase activity, acting on CH-OH group of donors"/>
    <property type="evidence" value="ECO:0007669"/>
    <property type="project" value="InterPro"/>
</dbReference>
<dbReference type="KEGG" id="dcp:RN607_13585"/>
<comment type="similarity">
    <text evidence="2">Belongs to the GMC oxidoreductase family.</text>
</comment>
<dbReference type="AlphaFoldDB" id="A0AA96FCI2"/>
<dbReference type="Pfam" id="PF05199">
    <property type="entry name" value="GMC_oxred_C"/>
    <property type="match status" value="1"/>
</dbReference>
<evidence type="ECO:0000256" key="4">
    <source>
        <dbReference type="ARBA" id="ARBA00022827"/>
    </source>
</evidence>
<dbReference type="Proteomes" id="UP001303408">
    <property type="component" value="Chromosome"/>
</dbReference>
<keyword evidence="5" id="KW-0560">Oxidoreductase</keyword>
<dbReference type="EMBL" id="CP134880">
    <property type="protein sequence ID" value="WNM27217.1"/>
    <property type="molecule type" value="Genomic_DNA"/>
</dbReference>
<dbReference type="PANTHER" id="PTHR42784">
    <property type="entry name" value="PYRANOSE 2-OXIDASE"/>
    <property type="match status" value="1"/>
</dbReference>
<evidence type="ECO:0000256" key="6">
    <source>
        <dbReference type="SAM" id="MobiDB-lite"/>
    </source>
</evidence>
<dbReference type="InterPro" id="IPR036188">
    <property type="entry name" value="FAD/NAD-bd_sf"/>
</dbReference>
<evidence type="ECO:0000313" key="8">
    <source>
        <dbReference type="EMBL" id="WNM27217.1"/>
    </source>
</evidence>
<evidence type="ECO:0000256" key="5">
    <source>
        <dbReference type="ARBA" id="ARBA00023002"/>
    </source>
</evidence>
<evidence type="ECO:0000256" key="2">
    <source>
        <dbReference type="ARBA" id="ARBA00010790"/>
    </source>
</evidence>
<proteinExistence type="inferred from homology"/>
<dbReference type="RefSeq" id="WP_313543155.1">
    <property type="nucleotide sequence ID" value="NZ_CP134880.1"/>
</dbReference>
<dbReference type="PANTHER" id="PTHR42784:SF1">
    <property type="entry name" value="PYRANOSE 2-OXIDASE"/>
    <property type="match status" value="1"/>
</dbReference>
<name>A0AA96FCI2_9MICO</name>
<dbReference type="Pfam" id="PF13450">
    <property type="entry name" value="NAD_binding_8"/>
    <property type="match status" value="1"/>
</dbReference>
<reference evidence="8" key="1">
    <citation type="submission" date="2023-09" db="EMBL/GenBank/DDBJ databases">
        <title>Demequina sp. a novel bacteria isolated from Capsicum annuum.</title>
        <authorList>
            <person name="Humaira Z."/>
            <person name="Lee J."/>
            <person name="Cho D."/>
        </authorList>
    </citation>
    <scope>NUCLEOTIDE SEQUENCE</scope>
    <source>
        <strain evidence="8">PMTSA13</strain>
    </source>
</reference>
<evidence type="ECO:0000256" key="1">
    <source>
        <dbReference type="ARBA" id="ARBA00001974"/>
    </source>
</evidence>
<organism evidence="8">
    <name type="scientific">Demequina capsici</name>
    <dbReference type="NCBI Taxonomy" id="3075620"/>
    <lineage>
        <taxon>Bacteria</taxon>
        <taxon>Bacillati</taxon>
        <taxon>Actinomycetota</taxon>
        <taxon>Actinomycetes</taxon>
        <taxon>Micrococcales</taxon>
        <taxon>Demequinaceae</taxon>
        <taxon>Demequina</taxon>
    </lineage>
</organism>
<feature type="domain" description="Glucose-methanol-choline oxidoreductase C-terminal" evidence="7">
    <location>
        <begin position="394"/>
        <end position="539"/>
    </location>
</feature>
<protein>
    <submittedName>
        <fullName evidence="8">GMC family oxidoreductase</fullName>
    </submittedName>
</protein>
<dbReference type="InterPro" id="IPR051473">
    <property type="entry name" value="P2Ox-like"/>
</dbReference>
<dbReference type="SUPFAM" id="SSF51905">
    <property type="entry name" value="FAD/NAD(P)-binding domain"/>
    <property type="match status" value="1"/>
</dbReference>
<gene>
    <name evidence="8" type="ORF">RN607_13585</name>
</gene>
<sequence>MANLEKTFDVLVVGSGPAGSTAAHELTRRGMEVLLLEAGRNITPDDFVPPKPSKPRDMSIDLVGRAKSTLSGQYVQMRRAMFKEQTSPFLVNDFKHPYTTGGDPFLWIRGRQLGGRMHSYGRMLLRASDHEFKAASRDGHGEDWPISYADLEPYYDDVERFNGVYGTTESLPQLPDGQYRGPSPLSSSEKEFKASVEARWPERHVIPWRFAAPNLGRVPLGVAAALKTGRLTLRTDAIVTRITVNPTTGRADGAVFIDRLTKSETRVHADAVMLCASGIESVRLLLNSATTRHPDGLGNSTGQLGRYFMDQTPSLLFGSDMARTGVDLPPDPAPADPYYAPVGGIYVPRWENLDSVTRPEFARGWAIQGTIGRLPVPDDTPSAVGLMGFGEMLPNANNRITLARHRKDAWGVPVPRIDLRISENERAMMRAQMAGLREMAEVAGYRVNFVGSTVGLDSKKIWPDADPFSRLVFKLGFRLSLAMGAAIHECGGARMGSDPATSVLNEHNQVWDVPNIFVTDGASYTSNAVVGPALTIMALTARACDYLGAEAATGAL</sequence>
<feature type="region of interest" description="Disordered" evidence="6">
    <location>
        <begin position="167"/>
        <end position="187"/>
    </location>
</feature>
<keyword evidence="3" id="KW-0285">Flavoprotein</keyword>
<dbReference type="SUPFAM" id="SSF54373">
    <property type="entry name" value="FAD-linked reductases, C-terminal domain"/>
    <property type="match status" value="1"/>
</dbReference>
<keyword evidence="4" id="KW-0274">FAD</keyword>
<dbReference type="Gene3D" id="3.50.50.60">
    <property type="entry name" value="FAD/NAD(P)-binding domain"/>
    <property type="match status" value="2"/>
</dbReference>
<dbReference type="InterPro" id="IPR007867">
    <property type="entry name" value="GMC_OxRtase_C"/>
</dbReference>